<protein>
    <submittedName>
        <fullName evidence="3">Uncharacterized protein</fullName>
    </submittedName>
</protein>
<reference evidence="3 4" key="1">
    <citation type="submission" date="2021-06" db="EMBL/GenBank/DDBJ databases">
        <title>Halomicroarcula sp. a new haloarchaeum isolated from saline soil.</title>
        <authorList>
            <person name="Duran-Viseras A."/>
            <person name="Sanchez-Porro C."/>
            <person name="Ventosa A."/>
        </authorList>
    </citation>
    <scope>NUCLEOTIDE SEQUENCE [LARGE SCALE GENOMIC DNA]</scope>
    <source>
        <strain evidence="3 4">F13</strain>
    </source>
</reference>
<accession>A0AAW4PPQ9</accession>
<feature type="region of interest" description="Disordered" evidence="1">
    <location>
        <begin position="64"/>
        <end position="99"/>
    </location>
</feature>
<name>A0AAW4PPQ9_9EURY</name>
<evidence type="ECO:0000256" key="1">
    <source>
        <dbReference type="SAM" id="MobiDB-lite"/>
    </source>
</evidence>
<keyword evidence="4" id="KW-1185">Reference proteome</keyword>
<evidence type="ECO:0000313" key="3">
    <source>
        <dbReference type="EMBL" id="MBX0322659.1"/>
    </source>
</evidence>
<feature type="transmembrane region" description="Helical" evidence="2">
    <location>
        <begin position="33"/>
        <end position="51"/>
    </location>
</feature>
<dbReference type="RefSeq" id="WP_220617647.1">
    <property type="nucleotide sequence ID" value="NZ_RKLR01000002.1"/>
</dbReference>
<sequence length="99" mass="10118">MDRRGVAETVGGALVSAGLAVAGLWLFAGYVDWVLVVGLAAGVAIATAANYRARTGHAENVATEAPDATADTYEDHTQAAGDGGTLADDRTDAERDRIS</sequence>
<organism evidence="3 4">
    <name type="scientific">Haloarcula rubra</name>
    <dbReference type="NCBI Taxonomy" id="2487747"/>
    <lineage>
        <taxon>Archaea</taxon>
        <taxon>Methanobacteriati</taxon>
        <taxon>Methanobacteriota</taxon>
        <taxon>Stenosarchaea group</taxon>
        <taxon>Halobacteria</taxon>
        <taxon>Halobacteriales</taxon>
        <taxon>Haloarculaceae</taxon>
        <taxon>Haloarcula</taxon>
    </lineage>
</organism>
<feature type="compositionally biased region" description="Basic and acidic residues" evidence="1">
    <location>
        <begin position="87"/>
        <end position="99"/>
    </location>
</feature>
<dbReference type="EMBL" id="RKLR01000002">
    <property type="protein sequence ID" value="MBX0322659.1"/>
    <property type="molecule type" value="Genomic_DNA"/>
</dbReference>
<evidence type="ECO:0000256" key="2">
    <source>
        <dbReference type="SAM" id="Phobius"/>
    </source>
</evidence>
<evidence type="ECO:0000313" key="4">
    <source>
        <dbReference type="Proteomes" id="UP001430377"/>
    </source>
</evidence>
<proteinExistence type="predicted"/>
<gene>
    <name evidence="3" type="ORF">EGH21_06410</name>
</gene>
<keyword evidence="2" id="KW-1133">Transmembrane helix</keyword>
<feature type="transmembrane region" description="Helical" evidence="2">
    <location>
        <begin position="7"/>
        <end position="27"/>
    </location>
</feature>
<dbReference type="Proteomes" id="UP001430377">
    <property type="component" value="Unassembled WGS sequence"/>
</dbReference>
<keyword evidence="2" id="KW-0812">Transmembrane</keyword>
<dbReference type="AlphaFoldDB" id="A0AAW4PPQ9"/>
<comment type="caution">
    <text evidence="3">The sequence shown here is derived from an EMBL/GenBank/DDBJ whole genome shotgun (WGS) entry which is preliminary data.</text>
</comment>
<keyword evidence="2" id="KW-0472">Membrane</keyword>